<dbReference type="SUPFAM" id="SSF81383">
    <property type="entry name" value="F-box domain"/>
    <property type="match status" value="1"/>
</dbReference>
<dbReference type="Pfam" id="PF00646">
    <property type="entry name" value="F-box"/>
    <property type="match status" value="1"/>
</dbReference>
<evidence type="ECO:0000259" key="1">
    <source>
        <dbReference type="PROSITE" id="PS50181"/>
    </source>
</evidence>
<dbReference type="SMART" id="SM00579">
    <property type="entry name" value="FBD"/>
    <property type="match status" value="1"/>
</dbReference>
<reference evidence="2 3" key="1">
    <citation type="submission" date="2024-04" db="EMBL/GenBank/DDBJ databases">
        <title>Genome assembly C_amara_ONT_v2.</title>
        <authorList>
            <person name="Yant L."/>
            <person name="Moore C."/>
            <person name="Slenker M."/>
        </authorList>
    </citation>
    <scope>NUCLEOTIDE SEQUENCE [LARGE SCALE GENOMIC DNA]</scope>
    <source>
        <tissue evidence="2">Leaf</tissue>
    </source>
</reference>
<dbReference type="AlphaFoldDB" id="A0ABD0ZR86"/>
<dbReference type="InterPro" id="IPR001810">
    <property type="entry name" value="F-box_dom"/>
</dbReference>
<proteinExistence type="predicted"/>
<dbReference type="EMBL" id="JBANAX010000695">
    <property type="protein sequence ID" value="KAL1197141.1"/>
    <property type="molecule type" value="Genomic_DNA"/>
</dbReference>
<dbReference type="InterPro" id="IPR036047">
    <property type="entry name" value="F-box-like_dom_sf"/>
</dbReference>
<keyword evidence="3" id="KW-1185">Reference proteome</keyword>
<evidence type="ECO:0000313" key="2">
    <source>
        <dbReference type="EMBL" id="KAL1197141.1"/>
    </source>
</evidence>
<protein>
    <submittedName>
        <fullName evidence="2">F-box protein</fullName>
    </submittedName>
</protein>
<organism evidence="2 3">
    <name type="scientific">Cardamine amara subsp. amara</name>
    <dbReference type="NCBI Taxonomy" id="228776"/>
    <lineage>
        <taxon>Eukaryota</taxon>
        <taxon>Viridiplantae</taxon>
        <taxon>Streptophyta</taxon>
        <taxon>Embryophyta</taxon>
        <taxon>Tracheophyta</taxon>
        <taxon>Spermatophyta</taxon>
        <taxon>Magnoliopsida</taxon>
        <taxon>eudicotyledons</taxon>
        <taxon>Gunneridae</taxon>
        <taxon>Pentapetalae</taxon>
        <taxon>rosids</taxon>
        <taxon>malvids</taxon>
        <taxon>Brassicales</taxon>
        <taxon>Brassicaceae</taxon>
        <taxon>Cardamineae</taxon>
        <taxon>Cardamine</taxon>
    </lineage>
</organism>
<dbReference type="Proteomes" id="UP001558713">
    <property type="component" value="Unassembled WGS sequence"/>
</dbReference>
<dbReference type="PROSITE" id="PS50181">
    <property type="entry name" value="FBOX"/>
    <property type="match status" value="1"/>
</dbReference>
<comment type="caution">
    <text evidence="2">The sequence shown here is derived from an EMBL/GenBank/DDBJ whole genome shotgun (WGS) entry which is preliminary data.</text>
</comment>
<accession>A0ABD0ZR86</accession>
<dbReference type="PANTHER" id="PTHR31293:SF12">
    <property type="entry name" value="RNI-LIKE SUPERFAMILY PROTEIN"/>
    <property type="match status" value="1"/>
</dbReference>
<dbReference type="InterPro" id="IPR053781">
    <property type="entry name" value="F-box_AtFBL13-like"/>
</dbReference>
<dbReference type="InterPro" id="IPR006566">
    <property type="entry name" value="FBD"/>
</dbReference>
<dbReference type="SUPFAM" id="SSF52047">
    <property type="entry name" value="RNI-like"/>
    <property type="match status" value="1"/>
</dbReference>
<dbReference type="InterPro" id="IPR055294">
    <property type="entry name" value="FBL60-like"/>
</dbReference>
<gene>
    <name evidence="2" type="ORF">V5N11_002020</name>
</gene>
<name>A0ABD0ZR86_CARAN</name>
<sequence length="469" mass="53622">MAGKKMETAYEDLISSLPDEVLGQILSLIPTKIAASTSVLSKRWRNLLPLVHNLDFDETKVINPNVNSANRVLVSDYLFDVNKSEIAGSSIIDFVKKTLVLLRDSPIKKFSLKWDSPLEKSRINHLIYNVLKRGVLELHLSPSFVQTLEFDNFFSKTLVKLTLSHGFYNQHSHPPGGVLFPALKTLCLFSTFFAIGAADLYDCLLASPMLEEVNICEDDPLTTPVFFSGWQKEVWGLSIKRISIFYYFHDRDDHSRVIIKTPNLVYLDYSSYVEKDYVVQLDSLVEARLDLRLWKYNDYWGDATKLIVAIRNVVTLHLSADSLEVFYFCCKSMPEFNNLVKLSFESHKERSWQVLPLLLNKSPNLETLVIKGLVHKITDECGDACVCVHEKKNTSCCLLSCRVKVLKIYGYGGSCREVKQMRHFMENLKFLEVVKVKVQVDEQDKLLPITNELMKLLPTASSKCNIQFI</sequence>
<dbReference type="PANTHER" id="PTHR31293">
    <property type="entry name" value="RNI-LIKE SUPERFAMILY PROTEIN"/>
    <property type="match status" value="1"/>
</dbReference>
<dbReference type="CDD" id="cd22160">
    <property type="entry name" value="F-box_AtFBL13-like"/>
    <property type="match status" value="1"/>
</dbReference>
<feature type="domain" description="F-box" evidence="1">
    <location>
        <begin position="11"/>
        <end position="59"/>
    </location>
</feature>
<evidence type="ECO:0000313" key="3">
    <source>
        <dbReference type="Proteomes" id="UP001558713"/>
    </source>
</evidence>
<dbReference type="Gene3D" id="1.20.1280.50">
    <property type="match status" value="1"/>
</dbReference>